<dbReference type="AlphaFoldDB" id="A0A1G6KE46"/>
<dbReference type="Proteomes" id="UP000198943">
    <property type="component" value="Unassembled WGS sequence"/>
</dbReference>
<name>A0A1G6KE46_9FIRM</name>
<gene>
    <name evidence="2" type="ORF">SAMN04487864_104214</name>
</gene>
<dbReference type="InterPro" id="IPR052533">
    <property type="entry name" value="WalJ/YycJ-like"/>
</dbReference>
<proteinExistence type="predicted"/>
<dbReference type="Pfam" id="PF12706">
    <property type="entry name" value="Lactamase_B_2"/>
    <property type="match status" value="1"/>
</dbReference>
<dbReference type="InterPro" id="IPR001279">
    <property type="entry name" value="Metallo-B-lactamas"/>
</dbReference>
<dbReference type="InterPro" id="IPR036866">
    <property type="entry name" value="RibonucZ/Hydroxyglut_hydro"/>
</dbReference>
<dbReference type="PANTHER" id="PTHR47619">
    <property type="entry name" value="METALLO-HYDROLASE YYCJ-RELATED"/>
    <property type="match status" value="1"/>
</dbReference>
<reference evidence="3" key="1">
    <citation type="submission" date="2016-10" db="EMBL/GenBank/DDBJ databases">
        <authorList>
            <person name="Varghese N."/>
            <person name="Submissions S."/>
        </authorList>
    </citation>
    <scope>NUCLEOTIDE SEQUENCE [LARGE SCALE GENOMIC DNA]</scope>
    <source>
        <strain evidence="3">DSM 11005</strain>
    </source>
</reference>
<evidence type="ECO:0000313" key="3">
    <source>
        <dbReference type="Proteomes" id="UP000198943"/>
    </source>
</evidence>
<organism evidence="2 3">
    <name type="scientific">Succiniclasticum ruminis</name>
    <dbReference type="NCBI Taxonomy" id="40841"/>
    <lineage>
        <taxon>Bacteria</taxon>
        <taxon>Bacillati</taxon>
        <taxon>Bacillota</taxon>
        <taxon>Negativicutes</taxon>
        <taxon>Acidaminococcales</taxon>
        <taxon>Acidaminococcaceae</taxon>
        <taxon>Succiniclasticum</taxon>
    </lineage>
</organism>
<evidence type="ECO:0000313" key="2">
    <source>
        <dbReference type="EMBL" id="SDC29233.1"/>
    </source>
</evidence>
<accession>A0A1G6KE46</accession>
<dbReference type="SMART" id="SM00849">
    <property type="entry name" value="Lactamase_B"/>
    <property type="match status" value="1"/>
</dbReference>
<keyword evidence="3" id="KW-1185">Reference proteome</keyword>
<dbReference type="OrthoDB" id="9781189at2"/>
<dbReference type="PANTHER" id="PTHR47619:SF1">
    <property type="entry name" value="EXODEOXYRIBONUCLEASE WALJ"/>
    <property type="match status" value="1"/>
</dbReference>
<dbReference type="Gene3D" id="3.60.15.10">
    <property type="entry name" value="Ribonuclease Z/Hydroxyacylglutathione hydrolase-like"/>
    <property type="match status" value="1"/>
</dbReference>
<dbReference type="SUPFAM" id="SSF56281">
    <property type="entry name" value="Metallo-hydrolase/oxidoreductase"/>
    <property type="match status" value="1"/>
</dbReference>
<dbReference type="EMBL" id="FMYW01000004">
    <property type="protein sequence ID" value="SDC29233.1"/>
    <property type="molecule type" value="Genomic_DNA"/>
</dbReference>
<protein>
    <submittedName>
        <fullName evidence="2">Phosphoribosyl 1,2-cyclic phosphodiesterase</fullName>
    </submittedName>
</protein>
<evidence type="ECO:0000259" key="1">
    <source>
        <dbReference type="SMART" id="SM00849"/>
    </source>
</evidence>
<dbReference type="RefSeq" id="WP_093729891.1">
    <property type="nucleotide sequence ID" value="NZ_FMYW01000004.1"/>
</dbReference>
<feature type="domain" description="Metallo-beta-lactamase" evidence="1">
    <location>
        <begin position="14"/>
        <end position="194"/>
    </location>
</feature>
<sequence length="274" mass="30528">MSCFQVAVLASGSKGNATVMRCEAGMVLVDAGISCRRIVQGMQKLGLRPENLDGVFITHEHIDHVKGLETFTKKYPVPIYASAGTWRGIKQTLPRIDLQLCNRHIFAPQTELTLGGLQVRSFSVSHDAQEPAGYSFRCKGHTFSYVTDTGYVSDIVKRELDGAEVLVIETNHDPILLKNGSYPPMLQKRILGTRGHLANETAGRLLTTMKALPRQVFLAHLSQENNTPDLALSTVQGIVTQQCPNATIQFYVTSQDEVVKNREWEDYHEQNIFE</sequence>